<dbReference type="InterPro" id="IPR036514">
    <property type="entry name" value="SGNH_hydro_sf"/>
</dbReference>
<sequence>MKFRTEVHIEDSARKIGVEDKIFSIGSCFSTELSDLLKMGQLQTLNNPFGTVFNPFSINTAIKKLHDSEFYTEDDLISFNNEVISLDHHTSFNSRFAHQTLEKINTSIEAGNLFLQETNWVVITYGTSFIHEFIPRKKLVANCHKIPGKHFEKLLLTQQELEDSINETIDNLNDICKENVQILFTVSPVRHTKDGIVENNLSKSKLTSAIHEVLPRFSNCHYLPIFEIMMDDLRDYRFYKDDMIHPNSQAVTYIFEKFGNSFFSDETMDFVEENFSITKALEHKTDDENNPKYLEFCENLKGRIALQQTKVKHSIFEDKR</sequence>
<evidence type="ECO:0000313" key="2">
    <source>
        <dbReference type="EMBL" id="UOE41905.1"/>
    </source>
</evidence>
<evidence type="ECO:0000259" key="1">
    <source>
        <dbReference type="Pfam" id="PF08885"/>
    </source>
</evidence>
<dbReference type="Proteomes" id="UP000831460">
    <property type="component" value="Chromosome"/>
</dbReference>
<dbReference type="RefSeq" id="WP_243550815.1">
    <property type="nucleotide sequence ID" value="NZ_CP094532.1"/>
</dbReference>
<dbReference type="InterPro" id="IPR014982">
    <property type="entry name" value="GSCFA"/>
</dbReference>
<accession>A0ABY4BZG2</accession>
<keyword evidence="3" id="KW-1185">Reference proteome</keyword>
<protein>
    <submittedName>
        <fullName evidence="2">GSCFA domain-containing protein</fullName>
    </submittedName>
</protein>
<dbReference type="SUPFAM" id="SSF52266">
    <property type="entry name" value="SGNH hydrolase"/>
    <property type="match status" value="1"/>
</dbReference>
<dbReference type="Gene3D" id="3.40.50.1110">
    <property type="entry name" value="SGNH hydrolase"/>
    <property type="match status" value="1"/>
</dbReference>
<dbReference type="Pfam" id="PF08885">
    <property type="entry name" value="GSCFA"/>
    <property type="match status" value="1"/>
</dbReference>
<evidence type="ECO:0000313" key="3">
    <source>
        <dbReference type="Proteomes" id="UP000831460"/>
    </source>
</evidence>
<name>A0ABY4BZG2_9FLAO</name>
<reference evidence="2 3" key="1">
    <citation type="submission" date="2022-03" db="EMBL/GenBank/DDBJ databases">
        <title>Chryseobacterium sp. isolated from particulate matters in swine house.</title>
        <authorList>
            <person name="Won M."/>
            <person name="Kim S.-J."/>
            <person name="Kwon S.-W."/>
        </authorList>
    </citation>
    <scope>NUCLEOTIDE SEQUENCE [LARGE SCALE GENOMIC DNA]</scope>
    <source>
        <strain evidence="2 3">SC2-2</strain>
    </source>
</reference>
<proteinExistence type="predicted"/>
<dbReference type="EMBL" id="CP094532">
    <property type="protein sequence ID" value="UOE41905.1"/>
    <property type="molecule type" value="Genomic_DNA"/>
</dbReference>
<feature type="domain" description="GSCFA" evidence="1">
    <location>
        <begin position="21"/>
        <end position="258"/>
    </location>
</feature>
<organism evidence="2 3">
    <name type="scientific">Chryseobacterium suipulveris</name>
    <dbReference type="NCBI Taxonomy" id="2929800"/>
    <lineage>
        <taxon>Bacteria</taxon>
        <taxon>Pseudomonadati</taxon>
        <taxon>Bacteroidota</taxon>
        <taxon>Flavobacteriia</taxon>
        <taxon>Flavobacteriales</taxon>
        <taxon>Weeksellaceae</taxon>
        <taxon>Chryseobacterium group</taxon>
        <taxon>Chryseobacterium</taxon>
    </lineage>
</organism>
<gene>
    <name evidence="2" type="ORF">MTP09_04535</name>
</gene>